<accession>A0AAF0FAS5</accession>
<dbReference type="AlphaFoldDB" id="A0AAF0FAS5"/>
<dbReference type="InterPro" id="IPR001005">
    <property type="entry name" value="SANT/Myb"/>
</dbReference>
<keyword evidence="3" id="KW-0238">DNA-binding</keyword>
<feature type="compositionally biased region" description="Low complexity" evidence="1">
    <location>
        <begin position="1071"/>
        <end position="1082"/>
    </location>
</feature>
<feature type="region of interest" description="Disordered" evidence="1">
    <location>
        <begin position="851"/>
        <end position="885"/>
    </location>
</feature>
<feature type="region of interest" description="Disordered" evidence="1">
    <location>
        <begin position="1"/>
        <end position="386"/>
    </location>
</feature>
<feature type="compositionally biased region" description="Basic and acidic residues" evidence="1">
    <location>
        <begin position="79"/>
        <end position="112"/>
    </location>
</feature>
<feature type="region of interest" description="Disordered" evidence="1">
    <location>
        <begin position="1137"/>
        <end position="1245"/>
    </location>
</feature>
<feature type="compositionally biased region" description="Polar residues" evidence="1">
    <location>
        <begin position="302"/>
        <end position="318"/>
    </location>
</feature>
<gene>
    <name evidence="3" type="primary">SNT1</name>
    <name evidence="3" type="ORF">MPSI1_002171</name>
</gene>
<feature type="compositionally biased region" description="Polar residues" evidence="1">
    <location>
        <begin position="219"/>
        <end position="237"/>
    </location>
</feature>
<dbReference type="PANTHER" id="PTHR13992">
    <property type="entry name" value="NUCLEAR RECEPTOR CO-REPRESSOR RELATED NCOR"/>
    <property type="match status" value="1"/>
</dbReference>
<feature type="compositionally biased region" description="Low complexity" evidence="1">
    <location>
        <begin position="370"/>
        <end position="381"/>
    </location>
</feature>
<dbReference type="InterPro" id="IPR009057">
    <property type="entry name" value="Homeodomain-like_sf"/>
</dbReference>
<evidence type="ECO:0000256" key="1">
    <source>
        <dbReference type="SAM" id="MobiDB-lite"/>
    </source>
</evidence>
<organism evidence="3 4">
    <name type="scientific">Malassezia psittaci</name>
    <dbReference type="NCBI Taxonomy" id="1821823"/>
    <lineage>
        <taxon>Eukaryota</taxon>
        <taxon>Fungi</taxon>
        <taxon>Dikarya</taxon>
        <taxon>Basidiomycota</taxon>
        <taxon>Ustilaginomycotina</taxon>
        <taxon>Malasseziomycetes</taxon>
        <taxon>Malasseziales</taxon>
        <taxon>Malasseziaceae</taxon>
        <taxon>Malassezia</taxon>
    </lineage>
</organism>
<dbReference type="Gene3D" id="1.10.10.60">
    <property type="entry name" value="Homeodomain-like"/>
    <property type="match status" value="2"/>
</dbReference>
<reference evidence="3" key="1">
    <citation type="submission" date="2023-02" db="EMBL/GenBank/DDBJ databases">
        <title>Mating type loci evolution in Malassezia.</title>
        <authorList>
            <person name="Coelho M.A."/>
        </authorList>
    </citation>
    <scope>NUCLEOTIDE SEQUENCE</scope>
    <source>
        <strain evidence="3">CBS 14136</strain>
    </source>
</reference>
<feature type="compositionally biased region" description="Low complexity" evidence="1">
    <location>
        <begin position="1170"/>
        <end position="1189"/>
    </location>
</feature>
<feature type="compositionally biased region" description="Polar residues" evidence="1">
    <location>
        <begin position="1153"/>
        <end position="1165"/>
    </location>
</feature>
<feature type="compositionally biased region" description="Basic and acidic residues" evidence="1">
    <location>
        <begin position="1"/>
        <end position="11"/>
    </location>
</feature>
<feature type="compositionally biased region" description="Basic and acidic residues" evidence="1">
    <location>
        <begin position="204"/>
        <end position="217"/>
    </location>
</feature>
<dbReference type="SUPFAM" id="SSF46689">
    <property type="entry name" value="Homeodomain-like"/>
    <property type="match status" value="2"/>
</dbReference>
<name>A0AAF0FAS5_9BASI</name>
<feature type="compositionally biased region" description="Polar residues" evidence="1">
    <location>
        <begin position="799"/>
        <end position="814"/>
    </location>
</feature>
<feature type="compositionally biased region" description="Polar residues" evidence="1">
    <location>
        <begin position="244"/>
        <end position="270"/>
    </location>
</feature>
<feature type="compositionally biased region" description="Basic and acidic residues" evidence="1">
    <location>
        <begin position="59"/>
        <end position="71"/>
    </location>
</feature>
<evidence type="ECO:0000313" key="3">
    <source>
        <dbReference type="EMBL" id="WFD43509.1"/>
    </source>
</evidence>
<sequence>MVGRERERDTPSARSPNDADWDRNGRRVAHSATERGTPFRSRTAWDRMDPSSSSSTPRRNWDDPPRDRSRADSNWSYKPRPDFRQGRKVGRNDQRYHDFDRTGRTDRTDGRESNTFFESSSQASHGRSSRNTPSALDYSEPITNRSVPPRRGSRWDVGPLDEHESKKLTSPPAPRNEDVSHRNSYSAESAKRTDEMDVSNSTKSENDVSYDAKRDVADPTTSGTNKAEALNQRSSPRSTKEAESTSTDLSHVMHDTSTSLQADAQSPSETKASHTKPEGVTSDTQSGLSRDLSPLHHAPSEQLPTDSQQEQDMLSSSRPAHESAFHSDQAEFRTNDTATGIVTDDNEHNERSKSSPPLTAKAPTPSATGSSALSRSLKTSSGVEEDTIEREILATEQILQAAEHASHKVPNEDTEQAVHEQTISNPTTHTQIEADMNETATNAPEPNAISVVSVAKQVFAAGKPLSDQIQGIFLENQRQVQLNEATSTALALTCAQTQLDDNKVPMEILEQDAQERRDAREAKESILRAEYRRMHTAWNRYCRHLDRVYERRKEQRRAMSGATQDDDNQAASTPALFGTPTPARGSRRGVSGSGDAVRSEAEFLEILASLENAEMQDPSARAARTAATIPDMHVRVIGDPMLIDYDDGYVADFGKMYFSGFDPDVWSEEEREIFAKRYALYPKQFGQIARGLPHKTAQQCVVYYYLHKRLPGYDFKVFGTKGRERKRKGRRPKKAKGSALMADIAAGSEAQRDPEELAESDKVNKRRNEEDANVIQQEPSAISPSNNSKRARLEPSRKVSPTSIISKTDPNSSVEDAAAGLSQLAQASEPRPTPAPQWETDRELAAAEALEALAGTTPSSNKKRVRKPKKEEDSSDARGRSRGPHWSMTERAEFLRLLALHGKDWVALAASFPSKTAAQTRNFFARHANESSHFQAAVNLAVNNAQLPLEERSNSAVKSVNDWYNTLSEDVQSSIDGWPADLASFTEVDAAKSLSVSHDDDETDDEANGSESLTAATPGQEAPGSIQGRSMRSPFVQYRSAGASSSLAHSGPQRASIPTPAYSARYEPGASSTRSTPQTSPTAMPSARGMPDGIAYGYPTNTYAQTYREGYDRYSMFAYPGAYRPEYAAHRDERPYEPVYSENSSERRLPQAYESSSHNPNTQTGPIYPPLSRSQSPMRSRSPISLRPSSAERKQGPYPRANYLQTHAESQERPDAYYEAPRPIRRSPYPQGPNYGYFTSPRPDH</sequence>
<protein>
    <submittedName>
        <fullName evidence="3">DNA-binding protein snt1</fullName>
    </submittedName>
</protein>
<dbReference type="GO" id="GO:0034967">
    <property type="term" value="C:Set3 complex"/>
    <property type="evidence" value="ECO:0007669"/>
    <property type="project" value="TreeGrafter"/>
</dbReference>
<dbReference type="CDD" id="cd00167">
    <property type="entry name" value="SANT"/>
    <property type="match status" value="2"/>
</dbReference>
<feature type="compositionally biased region" description="Polar residues" evidence="1">
    <location>
        <begin position="774"/>
        <end position="788"/>
    </location>
</feature>
<dbReference type="SMART" id="SM00717">
    <property type="entry name" value="SANT"/>
    <property type="match status" value="2"/>
</dbReference>
<feature type="compositionally biased region" description="Basic and acidic residues" evidence="1">
    <location>
        <begin position="319"/>
        <end position="334"/>
    </location>
</feature>
<dbReference type="PANTHER" id="PTHR13992:SF39">
    <property type="entry name" value="SMRTER, ISOFORM G"/>
    <property type="match status" value="1"/>
</dbReference>
<feature type="region of interest" description="Disordered" evidence="1">
    <location>
        <begin position="722"/>
        <end position="818"/>
    </location>
</feature>
<feature type="region of interest" description="Disordered" evidence="1">
    <location>
        <begin position="993"/>
        <end position="1030"/>
    </location>
</feature>
<dbReference type="GO" id="GO:0003677">
    <property type="term" value="F:DNA binding"/>
    <property type="evidence" value="ECO:0007669"/>
    <property type="project" value="UniProtKB-KW"/>
</dbReference>
<keyword evidence="4" id="KW-1185">Reference proteome</keyword>
<dbReference type="EMBL" id="CP118376">
    <property type="protein sequence ID" value="WFD43509.1"/>
    <property type="molecule type" value="Genomic_DNA"/>
</dbReference>
<feature type="region of interest" description="Disordered" evidence="1">
    <location>
        <begin position="1042"/>
        <end position="1091"/>
    </location>
</feature>
<proteinExistence type="predicted"/>
<feature type="compositionally biased region" description="Low complexity" evidence="1">
    <location>
        <begin position="1042"/>
        <end position="1051"/>
    </location>
</feature>
<evidence type="ECO:0000259" key="2">
    <source>
        <dbReference type="SMART" id="SM00717"/>
    </source>
</evidence>
<feature type="compositionally biased region" description="Basic and acidic residues" evidence="1">
    <location>
        <begin position="869"/>
        <end position="879"/>
    </location>
</feature>
<feature type="domain" description="Myb-like" evidence="2">
    <location>
        <begin position="662"/>
        <end position="710"/>
    </location>
</feature>
<feature type="compositionally biased region" description="Basic residues" evidence="1">
    <location>
        <begin position="723"/>
        <end position="736"/>
    </location>
</feature>
<dbReference type="GO" id="GO:0006357">
    <property type="term" value="P:regulation of transcription by RNA polymerase II"/>
    <property type="evidence" value="ECO:0007669"/>
    <property type="project" value="TreeGrafter"/>
</dbReference>
<dbReference type="Pfam" id="PF00249">
    <property type="entry name" value="Myb_DNA-binding"/>
    <property type="match status" value="2"/>
</dbReference>
<feature type="region of interest" description="Disordered" evidence="1">
    <location>
        <begin position="554"/>
        <end position="594"/>
    </location>
</feature>
<dbReference type="Proteomes" id="UP001214628">
    <property type="component" value="Chromosome 2"/>
</dbReference>
<dbReference type="InterPro" id="IPR051571">
    <property type="entry name" value="N-CoR_corepressor"/>
</dbReference>
<feature type="domain" description="Myb-like" evidence="2">
    <location>
        <begin position="882"/>
        <end position="930"/>
    </location>
</feature>
<evidence type="ECO:0000313" key="4">
    <source>
        <dbReference type="Proteomes" id="UP001214628"/>
    </source>
</evidence>
<feature type="compositionally biased region" description="Basic and acidic residues" evidence="1">
    <location>
        <begin position="750"/>
        <end position="770"/>
    </location>
</feature>
<feature type="compositionally biased region" description="Acidic residues" evidence="1">
    <location>
        <begin position="999"/>
        <end position="1008"/>
    </location>
</feature>
<feature type="region of interest" description="Disordered" evidence="1">
    <location>
        <begin position="404"/>
        <end position="425"/>
    </location>
</feature>